<organism evidence="7 8">
    <name type="scientific">Pseudocalidococcus azoricus BACA0444</name>
    <dbReference type="NCBI Taxonomy" id="2918990"/>
    <lineage>
        <taxon>Bacteria</taxon>
        <taxon>Bacillati</taxon>
        <taxon>Cyanobacteriota</taxon>
        <taxon>Cyanophyceae</taxon>
        <taxon>Acaryochloridales</taxon>
        <taxon>Thermosynechococcaceae</taxon>
        <taxon>Pseudocalidococcus</taxon>
        <taxon>Pseudocalidococcus azoricus</taxon>
    </lineage>
</organism>
<keyword evidence="2 5" id="KW-0812">Transmembrane</keyword>
<dbReference type="RefSeq" id="WP_322879507.1">
    <property type="nucleotide sequence ID" value="NZ_JAVMIP010000026.1"/>
</dbReference>
<evidence type="ECO:0000313" key="7">
    <source>
        <dbReference type="EMBL" id="MDS3862299.1"/>
    </source>
</evidence>
<feature type="transmembrane region" description="Helical" evidence="5">
    <location>
        <begin position="97"/>
        <end position="114"/>
    </location>
</feature>
<feature type="domain" description="CGL160/ATPI" evidence="6">
    <location>
        <begin position="29"/>
        <end position="138"/>
    </location>
</feature>
<evidence type="ECO:0000256" key="2">
    <source>
        <dbReference type="ARBA" id="ARBA00022692"/>
    </source>
</evidence>
<dbReference type="GO" id="GO:0016020">
    <property type="term" value="C:membrane"/>
    <property type="evidence" value="ECO:0007669"/>
    <property type="project" value="UniProtKB-SubCell"/>
</dbReference>
<sequence>MSDPTPNPEENSPIANFAALDSPREDISGSDSMQEFYQLRQELLLTSVVLMLIVFPAVWFFYSFNTALNYIVGAITALIYLRLLANNVEQLGRGKTKVGKSQLLVLVVVLVIATRWQQLHILPVFLGFLTYKAAILVYMFRTVILPPQTGQ</sequence>
<gene>
    <name evidence="7" type="ORF">RIF25_15980</name>
</gene>
<keyword evidence="4 5" id="KW-0472">Membrane</keyword>
<evidence type="ECO:0000256" key="4">
    <source>
        <dbReference type="ARBA" id="ARBA00023136"/>
    </source>
</evidence>
<evidence type="ECO:0000259" key="6">
    <source>
        <dbReference type="Pfam" id="PF24763"/>
    </source>
</evidence>
<dbReference type="AlphaFoldDB" id="A0AAE4FVX9"/>
<comment type="subcellular location">
    <subcellularLocation>
        <location evidence="1">Membrane</location>
        <topology evidence="1">Multi-pass membrane protein</topology>
    </subcellularLocation>
</comment>
<evidence type="ECO:0000256" key="5">
    <source>
        <dbReference type="SAM" id="Phobius"/>
    </source>
</evidence>
<protein>
    <submittedName>
        <fullName evidence="7">ATP synthase subunit I</fullName>
    </submittedName>
</protein>
<evidence type="ECO:0000256" key="1">
    <source>
        <dbReference type="ARBA" id="ARBA00004141"/>
    </source>
</evidence>
<reference evidence="8" key="1">
    <citation type="submission" date="2023-07" db="EMBL/GenBank/DDBJ databases">
        <authorList>
            <person name="Luz R."/>
            <person name="Cordeiro R."/>
            <person name="Fonseca A."/>
            <person name="Goncalves V."/>
        </authorList>
    </citation>
    <scope>NUCLEOTIDE SEQUENCE [LARGE SCALE GENOMIC DNA]</scope>
    <source>
        <strain evidence="8">BACA0444</strain>
    </source>
</reference>
<dbReference type="InterPro" id="IPR056309">
    <property type="entry name" value="CGL160/ATPI_dom"/>
</dbReference>
<dbReference type="EMBL" id="JAVMIP010000026">
    <property type="protein sequence ID" value="MDS3862299.1"/>
    <property type="molecule type" value="Genomic_DNA"/>
</dbReference>
<feature type="transmembrane region" description="Helical" evidence="5">
    <location>
        <begin position="68"/>
        <end position="85"/>
    </location>
</feature>
<comment type="caution">
    <text evidence="7">The sequence shown here is derived from an EMBL/GenBank/DDBJ whole genome shotgun (WGS) entry which is preliminary data.</text>
</comment>
<evidence type="ECO:0000256" key="3">
    <source>
        <dbReference type="ARBA" id="ARBA00022989"/>
    </source>
</evidence>
<name>A0AAE4FVX9_9CYAN</name>
<dbReference type="Pfam" id="PF24763">
    <property type="entry name" value="CGL160_C"/>
    <property type="match status" value="1"/>
</dbReference>
<keyword evidence="8" id="KW-1185">Reference proteome</keyword>
<evidence type="ECO:0000313" key="8">
    <source>
        <dbReference type="Proteomes" id="UP001268256"/>
    </source>
</evidence>
<proteinExistence type="predicted"/>
<feature type="transmembrane region" description="Helical" evidence="5">
    <location>
        <begin position="43"/>
        <end position="62"/>
    </location>
</feature>
<accession>A0AAE4FVX9</accession>
<feature type="transmembrane region" description="Helical" evidence="5">
    <location>
        <begin position="120"/>
        <end position="140"/>
    </location>
</feature>
<dbReference type="Proteomes" id="UP001268256">
    <property type="component" value="Unassembled WGS sequence"/>
</dbReference>
<keyword evidence="3 5" id="KW-1133">Transmembrane helix</keyword>